<reference evidence="2" key="1">
    <citation type="journal article" date="2023" name="Front. Plant Sci.">
        <title>Chromosomal-level genome assembly of Melastoma candidum provides insights into trichome evolution.</title>
        <authorList>
            <person name="Zhong Y."/>
            <person name="Wu W."/>
            <person name="Sun C."/>
            <person name="Zou P."/>
            <person name="Liu Y."/>
            <person name="Dai S."/>
            <person name="Zhou R."/>
        </authorList>
    </citation>
    <scope>NUCLEOTIDE SEQUENCE [LARGE SCALE GENOMIC DNA]</scope>
</reference>
<organism evidence="1 2">
    <name type="scientific">Melastoma candidum</name>
    <dbReference type="NCBI Taxonomy" id="119954"/>
    <lineage>
        <taxon>Eukaryota</taxon>
        <taxon>Viridiplantae</taxon>
        <taxon>Streptophyta</taxon>
        <taxon>Embryophyta</taxon>
        <taxon>Tracheophyta</taxon>
        <taxon>Spermatophyta</taxon>
        <taxon>Magnoliopsida</taxon>
        <taxon>eudicotyledons</taxon>
        <taxon>Gunneridae</taxon>
        <taxon>Pentapetalae</taxon>
        <taxon>rosids</taxon>
        <taxon>malvids</taxon>
        <taxon>Myrtales</taxon>
        <taxon>Melastomataceae</taxon>
        <taxon>Melastomatoideae</taxon>
        <taxon>Melastomateae</taxon>
        <taxon>Melastoma</taxon>
    </lineage>
</organism>
<name>A0ACB9N158_9MYRT</name>
<comment type="caution">
    <text evidence="1">The sequence shown here is derived from an EMBL/GenBank/DDBJ whole genome shotgun (WGS) entry which is preliminary data.</text>
</comment>
<proteinExistence type="predicted"/>
<dbReference type="EMBL" id="CM042887">
    <property type="protein sequence ID" value="KAI4329591.1"/>
    <property type="molecule type" value="Genomic_DNA"/>
</dbReference>
<evidence type="ECO:0000313" key="1">
    <source>
        <dbReference type="EMBL" id="KAI4329591.1"/>
    </source>
</evidence>
<dbReference type="Proteomes" id="UP001057402">
    <property type="component" value="Chromosome 8"/>
</dbReference>
<gene>
    <name evidence="1" type="ORF">MLD38_027961</name>
</gene>
<keyword evidence="2" id="KW-1185">Reference proteome</keyword>
<accession>A0ACB9N158</accession>
<protein>
    <submittedName>
        <fullName evidence="1">Uncharacterized protein</fullName>
    </submittedName>
</protein>
<evidence type="ECO:0000313" key="2">
    <source>
        <dbReference type="Proteomes" id="UP001057402"/>
    </source>
</evidence>
<sequence>MKSRNHPSPSLSLSLPYLKEKLSTEEQHGERSPQKTLFPDLQTLANTNREGGRKPTVPNTLPVSFLRSFLQSTPCPATAPPDPIDAVPDSGRSRCLLIRSEVVRP</sequence>